<evidence type="ECO:0000313" key="1">
    <source>
        <dbReference type="EMBL" id="MXO47490.1"/>
    </source>
</evidence>
<dbReference type="Proteomes" id="UP000448199">
    <property type="component" value="Unassembled WGS sequence"/>
</dbReference>
<gene>
    <name evidence="1" type="ORF">GRI69_04370</name>
</gene>
<dbReference type="Gene3D" id="3.40.50.2000">
    <property type="entry name" value="Glycogen Phosphorylase B"/>
    <property type="match status" value="1"/>
</dbReference>
<evidence type="ECO:0000313" key="2">
    <source>
        <dbReference type="Proteomes" id="UP000448199"/>
    </source>
</evidence>
<dbReference type="AlphaFoldDB" id="A0A844XPG2"/>
<organism evidence="1 2">
    <name type="scientific">Qipengyuania vulgaris</name>
    <dbReference type="NCBI Taxonomy" id="291985"/>
    <lineage>
        <taxon>Bacteria</taxon>
        <taxon>Pseudomonadati</taxon>
        <taxon>Pseudomonadota</taxon>
        <taxon>Alphaproteobacteria</taxon>
        <taxon>Sphingomonadales</taxon>
        <taxon>Erythrobacteraceae</taxon>
        <taxon>Qipengyuania</taxon>
    </lineage>
</organism>
<name>A0A844XPG2_9SPHN</name>
<dbReference type="EMBL" id="WTYC01000002">
    <property type="protein sequence ID" value="MXO47490.1"/>
    <property type="molecule type" value="Genomic_DNA"/>
</dbReference>
<proteinExistence type="predicted"/>
<dbReference type="SUPFAM" id="SSF53756">
    <property type="entry name" value="UDP-Glycosyltransferase/glycogen phosphorylase"/>
    <property type="match status" value="1"/>
</dbReference>
<evidence type="ECO:0008006" key="3">
    <source>
        <dbReference type="Google" id="ProtNLM"/>
    </source>
</evidence>
<protein>
    <recommendedName>
        <fullName evidence="3">Glycosyltransferase</fullName>
    </recommendedName>
</protein>
<dbReference type="RefSeq" id="WP_160727056.1">
    <property type="nucleotide sequence ID" value="NZ_WTYC01000002.1"/>
</dbReference>
<comment type="caution">
    <text evidence="1">The sequence shown here is derived from an EMBL/GenBank/DDBJ whole genome shotgun (WGS) entry which is preliminary data.</text>
</comment>
<keyword evidence="2" id="KW-1185">Reference proteome</keyword>
<accession>A0A844XPG2</accession>
<reference evidence="1 2" key="1">
    <citation type="submission" date="2019-12" db="EMBL/GenBank/DDBJ databases">
        <title>Genomic-based taxomic classification of the family Erythrobacteraceae.</title>
        <authorList>
            <person name="Xu L."/>
        </authorList>
    </citation>
    <scope>NUCLEOTIDE SEQUENCE [LARGE SCALE GENOMIC DNA]</scope>
    <source>
        <strain evidence="1 2">DSM 17792</strain>
    </source>
</reference>
<sequence>MNDIIIIIRDYNENLAKRQPWYTIKFLIMALKIRGYRVSVAPSIREVPMGFSGIVVKTLSLSDLLWSGGAENQSFRLYYLATFPLYRIRDFWRAGFAAVFRNFGDLWRLLIGATVPRFWVERHLQKSQGVIFLSDVRYRQYRGDNGYLMIPFIKGNWGQASLEMSGRKYVKYVYVGPPFETRGIDLVARFALESGTKNLRLLVRQERPELKDRFRPYAKAFRRAEVVEGMLSRNELFTQLAQCEMALLPFRLVMAECPIVVLEAIELGLQVITTEECGFASFPFFPGSVVLPGSTLRHAVEKFKVTYGADRADADSFFGAIEASNSDFFDSVFPVLPAEPPRG</sequence>